<feature type="chain" id="PRO_5020041423" description="Reticulocalbin-3" evidence="12">
    <location>
        <begin position="24"/>
        <end position="311"/>
    </location>
</feature>
<keyword evidence="5" id="KW-0256">Endoplasmic reticulum</keyword>
<comment type="function">
    <text evidence="9">Probable molecular chaperone assisting protein biosynthesis and transport in the endoplasmic reticulum. Required for the proper biosynthesis and transport of pulmonary surfactant-associated protein A/SP-A, pulmonary surfactant-associated protein D/SP-D and the lipid transporter ABCA3. By regulating both the proper expression and the degradation through the endoplasmic reticulum-associated protein degradation pathway of these proteins plays a crucial role in pulmonary surfactant homeostasis. Has an anti-fibrotic activity by negatively regulating the secretion of type I and type III collagens. This calcium-binding protein also transiently associates with immature PCSK6 and regulates its secretion.</text>
</comment>
<feature type="domain" description="EF-hand" evidence="13">
    <location>
        <begin position="58"/>
        <end position="93"/>
    </location>
</feature>
<protein>
    <recommendedName>
        <fullName evidence="11">Reticulocalbin-3</fullName>
    </recommendedName>
</protein>
<dbReference type="InterPro" id="IPR002048">
    <property type="entry name" value="EF_hand_dom"/>
</dbReference>
<accession>A0A4E0RPQ3</accession>
<keyword evidence="2" id="KW-0479">Metal-binding</keyword>
<dbReference type="SUPFAM" id="SSF47473">
    <property type="entry name" value="EF-hand"/>
    <property type="match status" value="2"/>
</dbReference>
<keyword evidence="15" id="KW-1185">Reference proteome</keyword>
<evidence type="ECO:0000313" key="14">
    <source>
        <dbReference type="EMBL" id="THD27634.1"/>
    </source>
</evidence>
<evidence type="ECO:0000256" key="5">
    <source>
        <dbReference type="ARBA" id="ARBA00022824"/>
    </source>
</evidence>
<evidence type="ECO:0000256" key="10">
    <source>
        <dbReference type="ARBA" id="ARBA00063143"/>
    </source>
</evidence>
<evidence type="ECO:0000256" key="11">
    <source>
        <dbReference type="ARBA" id="ARBA00072696"/>
    </source>
</evidence>
<dbReference type="Proteomes" id="UP000230066">
    <property type="component" value="Unassembled WGS sequence"/>
</dbReference>
<dbReference type="InterPro" id="IPR018247">
    <property type="entry name" value="EF_Hand_1_Ca_BS"/>
</dbReference>
<name>A0A4E0RPQ3_FASHE</name>
<dbReference type="Pfam" id="PF13499">
    <property type="entry name" value="EF-hand_7"/>
    <property type="match status" value="1"/>
</dbReference>
<dbReference type="GO" id="GO:0005509">
    <property type="term" value="F:calcium ion binding"/>
    <property type="evidence" value="ECO:0007669"/>
    <property type="project" value="InterPro"/>
</dbReference>
<evidence type="ECO:0000256" key="3">
    <source>
        <dbReference type="ARBA" id="ARBA00022729"/>
    </source>
</evidence>
<dbReference type="SMART" id="SM00054">
    <property type="entry name" value="EFh"/>
    <property type="match status" value="4"/>
</dbReference>
<keyword evidence="8" id="KW-0143">Chaperone</keyword>
<proteinExistence type="predicted"/>
<gene>
    <name evidence="14" type="ORF">D915_001612</name>
</gene>
<evidence type="ECO:0000259" key="13">
    <source>
        <dbReference type="PROSITE" id="PS50222"/>
    </source>
</evidence>
<evidence type="ECO:0000256" key="7">
    <source>
        <dbReference type="ARBA" id="ARBA00023180"/>
    </source>
</evidence>
<organism evidence="14 15">
    <name type="scientific">Fasciola hepatica</name>
    <name type="common">Liver fluke</name>
    <dbReference type="NCBI Taxonomy" id="6192"/>
    <lineage>
        <taxon>Eukaryota</taxon>
        <taxon>Metazoa</taxon>
        <taxon>Spiralia</taxon>
        <taxon>Lophotrochozoa</taxon>
        <taxon>Platyhelminthes</taxon>
        <taxon>Trematoda</taxon>
        <taxon>Digenea</taxon>
        <taxon>Plagiorchiida</taxon>
        <taxon>Echinostomata</taxon>
        <taxon>Echinostomatoidea</taxon>
        <taxon>Fasciolidae</taxon>
        <taxon>Fasciola</taxon>
    </lineage>
</organism>
<comment type="caution">
    <text evidence="14">The sequence shown here is derived from an EMBL/GenBank/DDBJ whole genome shotgun (WGS) entry which is preliminary data.</text>
</comment>
<dbReference type="InterPro" id="IPR011992">
    <property type="entry name" value="EF-hand-dom_pair"/>
</dbReference>
<dbReference type="GO" id="GO:0005788">
    <property type="term" value="C:endoplasmic reticulum lumen"/>
    <property type="evidence" value="ECO:0007669"/>
    <property type="project" value="UniProtKB-SubCell"/>
</dbReference>
<keyword evidence="6" id="KW-0106">Calcium</keyword>
<comment type="subunit">
    <text evidence="10">Interacts with PCSK6 (immature form including the propeptide); probably involved in the maturation and the secretion of PCSK6.</text>
</comment>
<reference evidence="14" key="1">
    <citation type="submission" date="2019-03" db="EMBL/GenBank/DDBJ databases">
        <title>Improved annotation for the trematode Fasciola hepatica.</title>
        <authorList>
            <person name="Choi Y.-J."/>
            <person name="Martin J."/>
            <person name="Mitreva M."/>
        </authorList>
    </citation>
    <scope>NUCLEOTIDE SEQUENCE [LARGE SCALE GENOMIC DNA]</scope>
</reference>
<evidence type="ECO:0000256" key="12">
    <source>
        <dbReference type="SAM" id="SignalP"/>
    </source>
</evidence>
<dbReference type="EMBL" id="JXXN02000364">
    <property type="protein sequence ID" value="THD27634.1"/>
    <property type="molecule type" value="Genomic_DNA"/>
</dbReference>
<evidence type="ECO:0000256" key="8">
    <source>
        <dbReference type="ARBA" id="ARBA00023186"/>
    </source>
</evidence>
<sequence length="311" mass="36992">MLFIHVYLTVLSICIYLCKPGLCLETIKDLSWYLDHEHELSVGGSLHDRGPYELNSNQIKAILKRFFRRIDKNKDKKISQNELYNWISYVSETVSRRSTIRSWLRLNPLREKKLSWQAYVTNTYGLQNIDQEDEQKRKTYTKYLMTDKRRWVAADLNRDGMLTIDEYHSFVHPVDKTHMRETIISEFIDGIDQDGDHKISEEEYLDELGKSYHVGISRGMKEPQWVAREREQFALYRDMNKDGKLDRKEVGEWVVPTDYDSVDAEVQHIFYQADFNRDDFLTEEEITAKQDMFIHSQAMNYGHLLKYPHSV</sequence>
<keyword evidence="3 12" id="KW-0732">Signal</keyword>
<dbReference type="GO" id="GO:0015031">
    <property type="term" value="P:protein transport"/>
    <property type="evidence" value="ECO:0007669"/>
    <property type="project" value="UniProtKB-ARBA"/>
</dbReference>
<keyword evidence="7" id="KW-0325">Glycoprotein</keyword>
<keyword evidence="4" id="KW-0677">Repeat</keyword>
<evidence type="ECO:0000313" key="15">
    <source>
        <dbReference type="Proteomes" id="UP000230066"/>
    </source>
</evidence>
<evidence type="ECO:0000256" key="1">
    <source>
        <dbReference type="ARBA" id="ARBA00004319"/>
    </source>
</evidence>
<dbReference type="PANTHER" id="PTHR10827">
    <property type="entry name" value="RETICULOCALBIN"/>
    <property type="match status" value="1"/>
</dbReference>
<evidence type="ECO:0000256" key="6">
    <source>
        <dbReference type="ARBA" id="ARBA00022837"/>
    </source>
</evidence>
<dbReference type="PROSITE" id="PS00018">
    <property type="entry name" value="EF_HAND_1"/>
    <property type="match status" value="5"/>
</dbReference>
<evidence type="ECO:0000256" key="4">
    <source>
        <dbReference type="ARBA" id="ARBA00022737"/>
    </source>
</evidence>
<dbReference type="AlphaFoldDB" id="A0A4E0RPQ3"/>
<dbReference type="FunFam" id="1.10.238.10:FF:000104">
    <property type="entry name" value="calumenin isoform X1"/>
    <property type="match status" value="1"/>
</dbReference>
<dbReference type="PROSITE" id="PS50222">
    <property type="entry name" value="EF_HAND_2"/>
    <property type="match status" value="1"/>
</dbReference>
<dbReference type="PANTHER" id="PTHR10827:SF52">
    <property type="entry name" value="IP16409P"/>
    <property type="match status" value="1"/>
</dbReference>
<evidence type="ECO:0000256" key="9">
    <source>
        <dbReference type="ARBA" id="ARBA00056975"/>
    </source>
</evidence>
<feature type="signal peptide" evidence="12">
    <location>
        <begin position="1"/>
        <end position="23"/>
    </location>
</feature>
<evidence type="ECO:0000256" key="2">
    <source>
        <dbReference type="ARBA" id="ARBA00022723"/>
    </source>
</evidence>
<comment type="subcellular location">
    <subcellularLocation>
        <location evidence="1">Endoplasmic reticulum lumen</location>
    </subcellularLocation>
</comment>
<dbReference type="Gene3D" id="1.10.238.10">
    <property type="entry name" value="EF-hand"/>
    <property type="match status" value="2"/>
</dbReference>